<evidence type="ECO:0000313" key="2">
    <source>
        <dbReference type="Proteomes" id="UP000886595"/>
    </source>
</evidence>
<accession>A0A8X8AYN0</accession>
<dbReference type="AlphaFoldDB" id="A0A8X8AYN0"/>
<dbReference type="EMBL" id="JAAMPC010000004">
    <property type="protein sequence ID" value="KAG2314622.1"/>
    <property type="molecule type" value="Genomic_DNA"/>
</dbReference>
<name>A0A8X8AYN0_BRACI</name>
<organism evidence="1 2">
    <name type="scientific">Brassica carinata</name>
    <name type="common">Ethiopian mustard</name>
    <name type="synonym">Abyssinian cabbage</name>
    <dbReference type="NCBI Taxonomy" id="52824"/>
    <lineage>
        <taxon>Eukaryota</taxon>
        <taxon>Viridiplantae</taxon>
        <taxon>Streptophyta</taxon>
        <taxon>Embryophyta</taxon>
        <taxon>Tracheophyta</taxon>
        <taxon>Spermatophyta</taxon>
        <taxon>Magnoliopsida</taxon>
        <taxon>eudicotyledons</taxon>
        <taxon>Gunneridae</taxon>
        <taxon>Pentapetalae</taxon>
        <taxon>rosids</taxon>
        <taxon>malvids</taxon>
        <taxon>Brassicales</taxon>
        <taxon>Brassicaceae</taxon>
        <taxon>Brassiceae</taxon>
        <taxon>Brassica</taxon>
    </lineage>
</organism>
<keyword evidence="2" id="KW-1185">Reference proteome</keyword>
<proteinExistence type="predicted"/>
<protein>
    <submittedName>
        <fullName evidence="1">Uncharacterized protein</fullName>
    </submittedName>
</protein>
<reference evidence="1 2" key="1">
    <citation type="submission" date="2020-02" db="EMBL/GenBank/DDBJ databases">
        <authorList>
            <person name="Ma Q."/>
            <person name="Huang Y."/>
            <person name="Song X."/>
            <person name="Pei D."/>
        </authorList>
    </citation>
    <scope>NUCLEOTIDE SEQUENCE [LARGE SCALE GENOMIC DNA]</scope>
    <source>
        <strain evidence="1">Sxm20200214</strain>
        <tissue evidence="1">Leaf</tissue>
    </source>
</reference>
<gene>
    <name evidence="1" type="ORF">Bca52824_017744</name>
</gene>
<sequence>MPSIDNPLPFRPIIPNFVNVYNSFDFVFIKGVQNFGDTGRFVIEANILEGIEGKGVAPPAGSIGALKKRRDIY</sequence>
<evidence type="ECO:0000313" key="1">
    <source>
        <dbReference type="EMBL" id="KAG2314622.1"/>
    </source>
</evidence>
<dbReference type="Proteomes" id="UP000886595">
    <property type="component" value="Unassembled WGS sequence"/>
</dbReference>
<comment type="caution">
    <text evidence="1">The sequence shown here is derived from an EMBL/GenBank/DDBJ whole genome shotgun (WGS) entry which is preliminary data.</text>
</comment>